<gene>
    <name evidence="9" type="ORF">LECACI_7A006288</name>
</gene>
<dbReference type="EMBL" id="CAVMBE010000044">
    <property type="protein sequence ID" value="CAK4031130.1"/>
    <property type="molecule type" value="Genomic_DNA"/>
</dbReference>
<comment type="cofactor">
    <cofactor evidence="1">
        <name>FAD</name>
        <dbReference type="ChEBI" id="CHEBI:57692"/>
    </cofactor>
</comment>
<feature type="domain" description="FAD-binding" evidence="8">
    <location>
        <begin position="3"/>
        <end position="160"/>
    </location>
</feature>
<keyword evidence="5" id="KW-0274">FAD</keyword>
<dbReference type="Pfam" id="PF01494">
    <property type="entry name" value="FAD_binding_3"/>
    <property type="match status" value="2"/>
</dbReference>
<keyword evidence="10" id="KW-1185">Reference proteome</keyword>
<keyword evidence="4" id="KW-0285">Flavoprotein</keyword>
<accession>A0AAI8Z292</accession>
<evidence type="ECO:0000256" key="2">
    <source>
        <dbReference type="ARBA" id="ARBA00005179"/>
    </source>
</evidence>
<evidence type="ECO:0000313" key="9">
    <source>
        <dbReference type="EMBL" id="CAK4031130.1"/>
    </source>
</evidence>
<dbReference type="GO" id="GO:0071949">
    <property type="term" value="F:FAD binding"/>
    <property type="evidence" value="ECO:0007669"/>
    <property type="project" value="InterPro"/>
</dbReference>
<dbReference type="InterPro" id="IPR002938">
    <property type="entry name" value="FAD-bd"/>
</dbReference>
<evidence type="ECO:0000256" key="4">
    <source>
        <dbReference type="ARBA" id="ARBA00022630"/>
    </source>
</evidence>
<evidence type="ECO:0000256" key="1">
    <source>
        <dbReference type="ARBA" id="ARBA00001974"/>
    </source>
</evidence>
<dbReference type="SUPFAM" id="SSF51905">
    <property type="entry name" value="FAD/NAD(P)-binding domain"/>
    <property type="match status" value="1"/>
</dbReference>
<dbReference type="AlphaFoldDB" id="A0AAI8Z292"/>
<dbReference type="InterPro" id="IPR036188">
    <property type="entry name" value="FAD/NAD-bd_sf"/>
</dbReference>
<dbReference type="PANTHER" id="PTHR47178:SF4">
    <property type="entry name" value="FAD-DEPENDENT MONOOXYGENASE APTC"/>
    <property type="match status" value="1"/>
</dbReference>
<dbReference type="GO" id="GO:0004497">
    <property type="term" value="F:monooxygenase activity"/>
    <property type="evidence" value="ECO:0007669"/>
    <property type="project" value="UniProtKB-KW"/>
</dbReference>
<keyword evidence="6" id="KW-0560">Oxidoreductase</keyword>
<evidence type="ECO:0000259" key="8">
    <source>
        <dbReference type="Pfam" id="PF01494"/>
    </source>
</evidence>
<comment type="pathway">
    <text evidence="2">Secondary metabolite biosynthesis.</text>
</comment>
<sequence length="379" mass="41389">MSVTVTIAGAGISGLVLGRCLQQRGIKAILYEKSKPLTATNRNNYGITLQATSYRPLLRILGLEEGAFRRKVAVDGAVGGTGRVVVVGGEDDGAFRANRNRLEGLLAEGLDVRWEREIQGVQASAEGEGMVEVEFSDGTKHQTRMLVGADGVHSQVRKATAPEVGFKILPFAVYNGKRKMGADAFRCDLAPSFRDGNVLQQRVGNVLLQVSINERTEDEVSVSYTYSRPAASDDDPLYRPHRAKSEAREMPEVLFSEIDALKGRLQEPYAAVFDSAAMKQDRMLHWLMRTLRVEQHRVTKAVQDNIVLIGEAAHAEPILGGRGGSEAIEDGMELALMLAEHGKNGLGKFLSNRKAFWDQGIQESEVGIAEMHGTSRSSL</sequence>
<proteinExistence type="inferred from homology"/>
<dbReference type="PANTHER" id="PTHR47178">
    <property type="entry name" value="MONOOXYGENASE, FAD-BINDING"/>
    <property type="match status" value="1"/>
</dbReference>
<keyword evidence="7" id="KW-0503">Monooxygenase</keyword>
<comment type="similarity">
    <text evidence="3">Belongs to the paxM FAD-dependent monooxygenase family.</text>
</comment>
<evidence type="ECO:0000256" key="6">
    <source>
        <dbReference type="ARBA" id="ARBA00023002"/>
    </source>
</evidence>
<organism evidence="9 10">
    <name type="scientific">Lecanosticta acicola</name>
    <dbReference type="NCBI Taxonomy" id="111012"/>
    <lineage>
        <taxon>Eukaryota</taxon>
        <taxon>Fungi</taxon>
        <taxon>Dikarya</taxon>
        <taxon>Ascomycota</taxon>
        <taxon>Pezizomycotina</taxon>
        <taxon>Dothideomycetes</taxon>
        <taxon>Dothideomycetidae</taxon>
        <taxon>Mycosphaerellales</taxon>
        <taxon>Mycosphaerellaceae</taxon>
        <taxon>Lecanosticta</taxon>
    </lineage>
</organism>
<feature type="domain" description="FAD-binding" evidence="8">
    <location>
        <begin position="288"/>
        <end position="341"/>
    </location>
</feature>
<dbReference type="PRINTS" id="PR00420">
    <property type="entry name" value="RNGMNOXGNASE"/>
</dbReference>
<evidence type="ECO:0000313" key="10">
    <source>
        <dbReference type="Proteomes" id="UP001296104"/>
    </source>
</evidence>
<reference evidence="9" key="1">
    <citation type="submission" date="2023-11" db="EMBL/GenBank/DDBJ databases">
        <authorList>
            <person name="Alioto T."/>
            <person name="Alioto T."/>
            <person name="Gomez Garrido J."/>
        </authorList>
    </citation>
    <scope>NUCLEOTIDE SEQUENCE</scope>
</reference>
<evidence type="ECO:0000256" key="5">
    <source>
        <dbReference type="ARBA" id="ARBA00022827"/>
    </source>
</evidence>
<dbReference type="Proteomes" id="UP001296104">
    <property type="component" value="Unassembled WGS sequence"/>
</dbReference>
<protein>
    <submittedName>
        <fullName evidence="9">FAD NAD(P)-binding domain-containing</fullName>
    </submittedName>
</protein>
<comment type="caution">
    <text evidence="9">The sequence shown here is derived from an EMBL/GenBank/DDBJ whole genome shotgun (WGS) entry which is preliminary data.</text>
</comment>
<name>A0AAI8Z292_9PEZI</name>
<dbReference type="Gene3D" id="3.50.50.60">
    <property type="entry name" value="FAD/NAD(P)-binding domain"/>
    <property type="match status" value="1"/>
</dbReference>
<evidence type="ECO:0000256" key="3">
    <source>
        <dbReference type="ARBA" id="ARBA00007992"/>
    </source>
</evidence>
<evidence type="ECO:0000256" key="7">
    <source>
        <dbReference type="ARBA" id="ARBA00023033"/>
    </source>
</evidence>